<gene>
    <name evidence="1" type="ORF">BaRGS_00039704</name>
</gene>
<comment type="caution">
    <text evidence="1">The sequence shown here is derived from an EMBL/GenBank/DDBJ whole genome shotgun (WGS) entry which is preliminary data.</text>
</comment>
<dbReference type="AlphaFoldDB" id="A0ABD0J2P4"/>
<keyword evidence="2" id="KW-1185">Reference proteome</keyword>
<reference evidence="1 2" key="1">
    <citation type="journal article" date="2023" name="Sci. Data">
        <title>Genome assembly of the Korean intertidal mud-creeper Batillaria attramentaria.</title>
        <authorList>
            <person name="Patra A.K."/>
            <person name="Ho P.T."/>
            <person name="Jun S."/>
            <person name="Lee S.J."/>
            <person name="Kim Y."/>
            <person name="Won Y.J."/>
        </authorList>
    </citation>
    <scope>NUCLEOTIDE SEQUENCE [LARGE SCALE GENOMIC DNA]</scope>
    <source>
        <strain evidence="1">Wonlab-2016</strain>
    </source>
</reference>
<sequence>MNLEYTSTNLRDKNPIILTNQASSGEKPVKTTDENEETLLDFGRNAGTRAHTTAVEEFRFGSQCLKERTPGPDATFLSAGRSKGSILPVACN</sequence>
<evidence type="ECO:0000313" key="2">
    <source>
        <dbReference type="Proteomes" id="UP001519460"/>
    </source>
</evidence>
<accession>A0ABD0J2P4</accession>
<organism evidence="1 2">
    <name type="scientific">Batillaria attramentaria</name>
    <dbReference type="NCBI Taxonomy" id="370345"/>
    <lineage>
        <taxon>Eukaryota</taxon>
        <taxon>Metazoa</taxon>
        <taxon>Spiralia</taxon>
        <taxon>Lophotrochozoa</taxon>
        <taxon>Mollusca</taxon>
        <taxon>Gastropoda</taxon>
        <taxon>Caenogastropoda</taxon>
        <taxon>Sorbeoconcha</taxon>
        <taxon>Cerithioidea</taxon>
        <taxon>Batillariidae</taxon>
        <taxon>Batillaria</taxon>
    </lineage>
</organism>
<protein>
    <submittedName>
        <fullName evidence="1">Uncharacterized protein</fullName>
    </submittedName>
</protein>
<proteinExistence type="predicted"/>
<dbReference type="EMBL" id="JACVVK020000715">
    <property type="protein sequence ID" value="KAK7452805.1"/>
    <property type="molecule type" value="Genomic_DNA"/>
</dbReference>
<evidence type="ECO:0000313" key="1">
    <source>
        <dbReference type="EMBL" id="KAK7452805.1"/>
    </source>
</evidence>
<dbReference type="Proteomes" id="UP001519460">
    <property type="component" value="Unassembled WGS sequence"/>
</dbReference>
<name>A0ABD0J2P4_9CAEN</name>